<accession>A0ABZ0N5V4</accession>
<evidence type="ECO:0000313" key="1">
    <source>
        <dbReference type="EMBL" id="WPA93787.1"/>
    </source>
</evidence>
<protein>
    <submittedName>
        <fullName evidence="1">Type II toxin-antitoxin system YhaV family toxin</fullName>
    </submittedName>
</protein>
<dbReference type="Pfam" id="PF11663">
    <property type="entry name" value="Toxin_YhaV"/>
    <property type="match status" value="1"/>
</dbReference>
<dbReference type="EMBL" id="CP135990">
    <property type="protein sequence ID" value="WPA93787.1"/>
    <property type="molecule type" value="Genomic_DNA"/>
</dbReference>
<dbReference type="InterPro" id="IPR021679">
    <property type="entry name" value="Toxin_endonuclease_YhaV"/>
</dbReference>
<proteinExistence type="predicted"/>
<name>A0ABZ0N5V4_9GAMM</name>
<reference evidence="1 2" key="1">
    <citation type="submission" date="2023-09" db="EMBL/GenBank/DDBJ databases">
        <title>Genomic Revisitation and Reclassification of the Genus Providencia.</title>
        <authorList>
            <person name="Dong X."/>
        </authorList>
    </citation>
    <scope>NUCLEOTIDE SEQUENCE [LARGE SCALE GENOMIC DNA]</scope>
    <source>
        <strain evidence="1 2">D4759</strain>
    </source>
</reference>
<dbReference type="Proteomes" id="UP001302443">
    <property type="component" value="Chromosome"/>
</dbReference>
<keyword evidence="2" id="KW-1185">Reference proteome</keyword>
<dbReference type="RefSeq" id="WP_286270740.1">
    <property type="nucleotide sequence ID" value="NZ_CP135990.1"/>
</dbReference>
<sequence length="149" mass="17299">MDFPECLNGWAIYAHPCFKEQYDELVQSVKDLKVKLPDTYQKKADTKILAHLLRSIANITSDPRTPEFRPGNAISEKYTNWSRAKFGNGRYRLFFRYNFSQKIIILAWVNDDSTLRTYGSKTDAYKVFGKMLKKGHPPDDWDALLKAAK</sequence>
<organism evidence="1 2">
    <name type="scientific">Providencia zhijiangensis</name>
    <dbReference type="NCBI Taxonomy" id="3053982"/>
    <lineage>
        <taxon>Bacteria</taxon>
        <taxon>Pseudomonadati</taxon>
        <taxon>Pseudomonadota</taxon>
        <taxon>Gammaproteobacteria</taxon>
        <taxon>Enterobacterales</taxon>
        <taxon>Morganellaceae</taxon>
        <taxon>Providencia</taxon>
    </lineage>
</organism>
<gene>
    <name evidence="1" type="ORF">QS795_008510</name>
</gene>
<evidence type="ECO:0000313" key="2">
    <source>
        <dbReference type="Proteomes" id="UP001302443"/>
    </source>
</evidence>